<feature type="compositionally biased region" description="Basic and acidic residues" evidence="1">
    <location>
        <begin position="219"/>
        <end position="242"/>
    </location>
</feature>
<keyword evidence="2" id="KW-0812">Transmembrane</keyword>
<evidence type="ECO:0000313" key="3">
    <source>
        <dbReference type="EMBL" id="ESP02675.1"/>
    </source>
</evidence>
<gene>
    <name evidence="3" type="ORF">LOTGIDRAFT_171875</name>
</gene>
<dbReference type="Proteomes" id="UP000030746">
    <property type="component" value="Unassembled WGS sequence"/>
</dbReference>
<dbReference type="EMBL" id="KB200149">
    <property type="protein sequence ID" value="ESP02675.1"/>
    <property type="molecule type" value="Genomic_DNA"/>
</dbReference>
<dbReference type="KEGG" id="lgi:LOTGIDRAFT_171875"/>
<dbReference type="AlphaFoldDB" id="V4CKA8"/>
<dbReference type="CTD" id="20241939"/>
<keyword evidence="4" id="KW-1185">Reference proteome</keyword>
<feature type="transmembrane region" description="Helical" evidence="2">
    <location>
        <begin position="460"/>
        <end position="485"/>
    </location>
</feature>
<keyword evidence="2" id="KW-0472">Membrane</keyword>
<feature type="region of interest" description="Disordered" evidence="1">
    <location>
        <begin position="190"/>
        <end position="251"/>
    </location>
</feature>
<sequence>MASKWKELKTHPSLGISPAISVEEKKSMVDVKQSLKEPSKKPPSFVKKILGKAGKRRINSEMEKNLAEFHSSSAELKNVGCGKKSIRWKLNSTEITVDEFIGSSVTESTDVRNKPKTLPVRGNNQRASLTTVDENKVWESCSPRKRRKVIVGDSSYVTPEAFLELPVKGPGGTLGGLTPTKKDGRMVPLPKGFGAKSDFPLVHTSKDENLPPSEQIADGLKKKEQPDGTSAERPDHPREHSPIQRNPAKHKGVKCFQMKSYPARQVIYYQQRFMVLDTIPITAYSRQNTTATVHASKQSFKCSTNVVQASNNHDIDRIQSNQSVLGLDGIDSIQPTLVADVVTRSSEIKKKRVAQRVSADDSNLVSSEIPSSSGACCAVTTGSCSSNMEMDASSVTMDARAIEIVVTDEADRSRKVKGANKDSIWKRISRVLIDNRMTGQTDCDRILRPHPEENIVLKRILNVVFIVIGVCLLVAVFIVIIYTAIVCKCYKIVVFRETRKVPMKSRYKKQKVIACQCEDAERKSMPL</sequence>
<evidence type="ECO:0000313" key="4">
    <source>
        <dbReference type="Proteomes" id="UP000030746"/>
    </source>
</evidence>
<dbReference type="GeneID" id="20241939"/>
<dbReference type="OrthoDB" id="6256667at2759"/>
<dbReference type="HOGENOM" id="CLU_517092_0_0_1"/>
<organism evidence="3 4">
    <name type="scientific">Lottia gigantea</name>
    <name type="common">Giant owl limpet</name>
    <dbReference type="NCBI Taxonomy" id="225164"/>
    <lineage>
        <taxon>Eukaryota</taxon>
        <taxon>Metazoa</taxon>
        <taxon>Spiralia</taxon>
        <taxon>Lophotrochozoa</taxon>
        <taxon>Mollusca</taxon>
        <taxon>Gastropoda</taxon>
        <taxon>Patellogastropoda</taxon>
        <taxon>Lottioidea</taxon>
        <taxon>Lottiidae</taxon>
        <taxon>Lottia</taxon>
    </lineage>
</organism>
<dbReference type="RefSeq" id="XP_009046696.1">
    <property type="nucleotide sequence ID" value="XM_009048448.1"/>
</dbReference>
<name>V4CKA8_LOTGI</name>
<proteinExistence type="predicted"/>
<accession>V4CKA8</accession>
<keyword evidence="2" id="KW-1133">Transmembrane helix</keyword>
<protein>
    <submittedName>
        <fullName evidence="3">Uncharacterized protein</fullName>
    </submittedName>
</protein>
<evidence type="ECO:0000256" key="2">
    <source>
        <dbReference type="SAM" id="Phobius"/>
    </source>
</evidence>
<evidence type="ECO:0000256" key="1">
    <source>
        <dbReference type="SAM" id="MobiDB-lite"/>
    </source>
</evidence>
<reference evidence="3 4" key="1">
    <citation type="journal article" date="2013" name="Nature">
        <title>Insights into bilaterian evolution from three spiralian genomes.</title>
        <authorList>
            <person name="Simakov O."/>
            <person name="Marletaz F."/>
            <person name="Cho S.J."/>
            <person name="Edsinger-Gonzales E."/>
            <person name="Havlak P."/>
            <person name="Hellsten U."/>
            <person name="Kuo D.H."/>
            <person name="Larsson T."/>
            <person name="Lv J."/>
            <person name="Arendt D."/>
            <person name="Savage R."/>
            <person name="Osoegawa K."/>
            <person name="de Jong P."/>
            <person name="Grimwood J."/>
            <person name="Chapman J.A."/>
            <person name="Shapiro H."/>
            <person name="Aerts A."/>
            <person name="Otillar R.P."/>
            <person name="Terry A.Y."/>
            <person name="Boore J.L."/>
            <person name="Grigoriev I.V."/>
            <person name="Lindberg D.R."/>
            <person name="Seaver E.C."/>
            <person name="Weisblat D.A."/>
            <person name="Putnam N.H."/>
            <person name="Rokhsar D.S."/>
        </authorList>
    </citation>
    <scope>NUCLEOTIDE SEQUENCE [LARGE SCALE GENOMIC DNA]</scope>
</reference>